<reference evidence="2 3" key="1">
    <citation type="submission" date="2023-02" db="EMBL/GenBank/DDBJ databases">
        <title>LHISI_Scaffold_Assembly.</title>
        <authorList>
            <person name="Stuart O.P."/>
            <person name="Cleave R."/>
            <person name="Magrath M.J.L."/>
            <person name="Mikheyev A.S."/>
        </authorList>
    </citation>
    <scope>NUCLEOTIDE SEQUENCE [LARGE SCALE GENOMIC DNA]</scope>
    <source>
        <strain evidence="2">Daus_M_001</strain>
        <tissue evidence="2">Leg muscle</tissue>
    </source>
</reference>
<feature type="region of interest" description="Disordered" evidence="1">
    <location>
        <begin position="1"/>
        <end position="27"/>
    </location>
</feature>
<keyword evidence="3" id="KW-1185">Reference proteome</keyword>
<evidence type="ECO:0000313" key="2">
    <source>
        <dbReference type="EMBL" id="KAJ8865943.1"/>
    </source>
</evidence>
<name>A0ABQ9G0C5_9NEOP</name>
<dbReference type="Proteomes" id="UP001159363">
    <property type="component" value="Chromosome 16"/>
</dbReference>
<comment type="caution">
    <text evidence="2">The sequence shown here is derived from an EMBL/GenBank/DDBJ whole genome shotgun (WGS) entry which is preliminary data.</text>
</comment>
<accession>A0ABQ9G0C5</accession>
<evidence type="ECO:0000256" key="1">
    <source>
        <dbReference type="SAM" id="MobiDB-lite"/>
    </source>
</evidence>
<proteinExistence type="predicted"/>
<protein>
    <submittedName>
        <fullName evidence="2">Uncharacterized protein</fullName>
    </submittedName>
</protein>
<sequence length="340" mass="37336">MLPSRPRQEQTEEGGQDIRPPCRDLSPTSRGNLYDHAGIFIFKGKLSFLDDVKSEVALDEQLKSELEEKPANQLAASATSQDSSQADEEIIARIRKGWNVKNAKTTTIGDLYLMFGANGNLNLDYWWDDVSTDGTKPLVGTELYDGEQIKQELPQKPTPNPLAGTLQKLISIANLETLKKAKVICPCGHVCGGAVNRNRVTQRIRPRLEAADRTLEGSKVGLQGMIKPSPIQGRGVVAQVPLSDGVFRRPLLAPSQYKPGTAEAFKAQLEKFRPRFCNRRGRAVRQKNVVVQRQLPLLPKAPNGHAMVTLKVIPQTGEFMPISSPSLVANNPSNVIFPSG</sequence>
<feature type="compositionally biased region" description="Basic and acidic residues" evidence="1">
    <location>
        <begin position="1"/>
        <end position="10"/>
    </location>
</feature>
<organism evidence="2 3">
    <name type="scientific">Dryococelus australis</name>
    <dbReference type="NCBI Taxonomy" id="614101"/>
    <lineage>
        <taxon>Eukaryota</taxon>
        <taxon>Metazoa</taxon>
        <taxon>Ecdysozoa</taxon>
        <taxon>Arthropoda</taxon>
        <taxon>Hexapoda</taxon>
        <taxon>Insecta</taxon>
        <taxon>Pterygota</taxon>
        <taxon>Neoptera</taxon>
        <taxon>Polyneoptera</taxon>
        <taxon>Phasmatodea</taxon>
        <taxon>Verophasmatodea</taxon>
        <taxon>Anareolatae</taxon>
        <taxon>Phasmatidae</taxon>
        <taxon>Eurycanthinae</taxon>
        <taxon>Dryococelus</taxon>
    </lineage>
</organism>
<gene>
    <name evidence="2" type="ORF">PR048_033466</name>
</gene>
<dbReference type="EMBL" id="JARBHB010000017">
    <property type="protein sequence ID" value="KAJ8865943.1"/>
    <property type="molecule type" value="Genomic_DNA"/>
</dbReference>
<evidence type="ECO:0000313" key="3">
    <source>
        <dbReference type="Proteomes" id="UP001159363"/>
    </source>
</evidence>